<dbReference type="InterPro" id="IPR029062">
    <property type="entry name" value="Class_I_gatase-like"/>
</dbReference>
<organism evidence="2 3">
    <name type="scientific">Flammeovirga aprica JL-4</name>
    <dbReference type="NCBI Taxonomy" id="694437"/>
    <lineage>
        <taxon>Bacteria</taxon>
        <taxon>Pseudomonadati</taxon>
        <taxon>Bacteroidota</taxon>
        <taxon>Cytophagia</taxon>
        <taxon>Cytophagales</taxon>
        <taxon>Flammeovirgaceae</taxon>
        <taxon>Flammeovirga</taxon>
    </lineage>
</organism>
<accession>A0A7X9RS31</accession>
<name>A0A7X9RS31_9BACT</name>
<gene>
    <name evidence="2" type="ORF">HHU12_11105</name>
</gene>
<dbReference type="AlphaFoldDB" id="A0A7X9RS31"/>
<dbReference type="PROSITE" id="PS51273">
    <property type="entry name" value="GATASE_TYPE_1"/>
    <property type="match status" value="1"/>
</dbReference>
<keyword evidence="3" id="KW-1185">Reference proteome</keyword>
<dbReference type="GO" id="GO:0005829">
    <property type="term" value="C:cytosol"/>
    <property type="evidence" value="ECO:0007669"/>
    <property type="project" value="TreeGrafter"/>
</dbReference>
<reference evidence="2 3" key="1">
    <citation type="submission" date="2020-04" db="EMBL/GenBank/DDBJ databases">
        <title>Flammeovirga sp. SR4, a novel species isolated from seawater.</title>
        <authorList>
            <person name="Wang X."/>
        </authorList>
    </citation>
    <scope>NUCLEOTIDE SEQUENCE [LARGE SCALE GENOMIC DNA]</scope>
    <source>
        <strain evidence="2 3">ATCC 23126</strain>
    </source>
</reference>
<dbReference type="InterPro" id="IPR044992">
    <property type="entry name" value="ChyE-like"/>
</dbReference>
<dbReference type="Gene3D" id="3.40.50.880">
    <property type="match status" value="1"/>
</dbReference>
<dbReference type="GO" id="GO:0016787">
    <property type="term" value="F:hydrolase activity"/>
    <property type="evidence" value="ECO:0007669"/>
    <property type="project" value="UniProtKB-KW"/>
</dbReference>
<evidence type="ECO:0000313" key="3">
    <source>
        <dbReference type="Proteomes" id="UP000576082"/>
    </source>
</evidence>
<dbReference type="SUPFAM" id="SSF52317">
    <property type="entry name" value="Class I glutamine amidotransferase-like"/>
    <property type="match status" value="1"/>
</dbReference>
<dbReference type="EMBL" id="JABANE010000025">
    <property type="protein sequence ID" value="NME68508.1"/>
    <property type="molecule type" value="Genomic_DNA"/>
</dbReference>
<protein>
    <submittedName>
        <fullName evidence="2">C26 family cysteine hydrolase domain-containing family</fullName>
    </submittedName>
</protein>
<evidence type="ECO:0000313" key="2">
    <source>
        <dbReference type="EMBL" id="NME68508.1"/>
    </source>
</evidence>
<sequence length="192" mass="21680">MDLKHLIVNCGSVKTKHFGEILEQDKLEYSIVNIDKLTDEHLKNADKIIISGAPILLTEVDPKPYLKQFEILKTLSTPVLGVCFGHQILGILEGGQIKRTEEARSLETIHQCGPSPLFDSIPQDSSFAEDHCESVTLSENFKLLAFSDSCENEAMQHKHLNWWGVQFHPEVSEEYGTLLMKNWLNLCSSTNK</sequence>
<comment type="caution">
    <text evidence="2">The sequence shown here is derived from an EMBL/GenBank/DDBJ whole genome shotgun (WGS) entry which is preliminary data.</text>
</comment>
<keyword evidence="2" id="KW-0378">Hydrolase</keyword>
<dbReference type="PANTHER" id="PTHR42695:SF5">
    <property type="entry name" value="GLUTAMINE AMIDOTRANSFERASE YLR126C-RELATED"/>
    <property type="match status" value="1"/>
</dbReference>
<evidence type="ECO:0000259" key="1">
    <source>
        <dbReference type="Pfam" id="PF00117"/>
    </source>
</evidence>
<dbReference type="Proteomes" id="UP000576082">
    <property type="component" value="Unassembled WGS sequence"/>
</dbReference>
<feature type="domain" description="Glutamine amidotransferase" evidence="1">
    <location>
        <begin position="7"/>
        <end position="180"/>
    </location>
</feature>
<proteinExistence type="predicted"/>
<dbReference type="InterPro" id="IPR017926">
    <property type="entry name" value="GATASE"/>
</dbReference>
<dbReference type="RefSeq" id="WP_169656813.1">
    <property type="nucleotide sequence ID" value="NZ_JABANE010000025.1"/>
</dbReference>
<dbReference type="Pfam" id="PF00117">
    <property type="entry name" value="GATase"/>
    <property type="match status" value="1"/>
</dbReference>
<dbReference type="PANTHER" id="PTHR42695">
    <property type="entry name" value="GLUTAMINE AMIDOTRANSFERASE YLR126C-RELATED"/>
    <property type="match status" value="1"/>
</dbReference>